<dbReference type="InterPro" id="IPR004384">
    <property type="entry name" value="RNA_MeTrfase_TrmJ/LasT"/>
</dbReference>
<keyword evidence="4 5" id="KW-0949">S-adenosyl-L-methionine</keyword>
<dbReference type="SUPFAM" id="SSF75217">
    <property type="entry name" value="alpha/beta knot"/>
    <property type="match status" value="1"/>
</dbReference>
<evidence type="ECO:0000256" key="2">
    <source>
        <dbReference type="ARBA" id="ARBA00022603"/>
    </source>
</evidence>
<feature type="region of interest" description="Disordered" evidence="6">
    <location>
        <begin position="263"/>
        <end position="297"/>
    </location>
</feature>
<evidence type="ECO:0000256" key="1">
    <source>
        <dbReference type="ARBA" id="ARBA00007228"/>
    </source>
</evidence>
<dbReference type="EMBL" id="JBBKTX010000016">
    <property type="protein sequence ID" value="MFK4753470.1"/>
    <property type="molecule type" value="Genomic_DNA"/>
</dbReference>
<dbReference type="Proteomes" id="UP001620597">
    <property type="component" value="Unassembled WGS sequence"/>
</dbReference>
<comment type="subcellular location">
    <subcellularLocation>
        <location evidence="5">Cytoplasm</location>
    </subcellularLocation>
</comment>
<dbReference type="NCBIfam" id="TIGR00050">
    <property type="entry name" value="rRNA_methyl_1"/>
    <property type="match status" value="1"/>
</dbReference>
<evidence type="ECO:0000256" key="6">
    <source>
        <dbReference type="SAM" id="MobiDB-lite"/>
    </source>
</evidence>
<dbReference type="PIRSF" id="PIRSF004808">
    <property type="entry name" value="LasT"/>
    <property type="match status" value="1"/>
</dbReference>
<keyword evidence="5" id="KW-0963">Cytoplasm</keyword>
<dbReference type="InterPro" id="IPR001537">
    <property type="entry name" value="SpoU_MeTrfase"/>
</dbReference>
<keyword evidence="5" id="KW-0819">tRNA processing</keyword>
<accession>A0ABW8NKG0</accession>
<comment type="catalytic activity">
    <reaction evidence="5">
        <text>cytidine(32) in tRNA + S-adenosyl-L-methionine = 2'-O-methylcytidine(32) in tRNA + S-adenosyl-L-homocysteine + H(+)</text>
        <dbReference type="Rhea" id="RHEA:42932"/>
        <dbReference type="Rhea" id="RHEA-COMP:10288"/>
        <dbReference type="Rhea" id="RHEA-COMP:10289"/>
        <dbReference type="ChEBI" id="CHEBI:15378"/>
        <dbReference type="ChEBI" id="CHEBI:57856"/>
        <dbReference type="ChEBI" id="CHEBI:59789"/>
        <dbReference type="ChEBI" id="CHEBI:74495"/>
        <dbReference type="ChEBI" id="CHEBI:82748"/>
        <dbReference type="EC" id="2.1.1.200"/>
    </reaction>
</comment>
<dbReference type="InterPro" id="IPR029026">
    <property type="entry name" value="tRNA_m1G_MTases_N"/>
</dbReference>
<comment type="function">
    <text evidence="5">Catalyzes the formation of 2'O-methylated cytidine (Cm32) or 2'O-methylated uridine (Um32) at position 32 in tRNA.</text>
</comment>
<feature type="compositionally biased region" description="Low complexity" evidence="6">
    <location>
        <begin position="266"/>
        <end position="285"/>
    </location>
</feature>
<dbReference type="Gene3D" id="1.10.8.590">
    <property type="match status" value="1"/>
</dbReference>
<dbReference type="GO" id="GO:0032259">
    <property type="term" value="P:methylation"/>
    <property type="evidence" value="ECO:0007669"/>
    <property type="project" value="UniProtKB-KW"/>
</dbReference>
<dbReference type="InterPro" id="IPR029028">
    <property type="entry name" value="Alpha/beta_knot_MTases"/>
</dbReference>
<comment type="caution">
    <text evidence="8">The sequence shown here is derived from an EMBL/GenBank/DDBJ whole genome shotgun (WGS) entry which is preliminary data.</text>
</comment>
<dbReference type="PANTHER" id="PTHR42786:SF2">
    <property type="entry name" value="TRNA (CYTIDINE_URIDINE-2'-O-)-METHYLTRANSFERASE TRMJ"/>
    <property type="match status" value="1"/>
</dbReference>
<gene>
    <name evidence="5" type="primary">trmJ</name>
    <name evidence="8" type="ORF">WG929_13720</name>
</gene>
<evidence type="ECO:0000256" key="5">
    <source>
        <dbReference type="RuleBase" id="RU362024"/>
    </source>
</evidence>
<keyword evidence="9" id="KW-1185">Reference proteome</keyword>
<feature type="domain" description="tRNA/rRNA methyltransferase SpoU type" evidence="7">
    <location>
        <begin position="17"/>
        <end position="165"/>
    </location>
</feature>
<evidence type="ECO:0000256" key="3">
    <source>
        <dbReference type="ARBA" id="ARBA00022679"/>
    </source>
</evidence>
<evidence type="ECO:0000313" key="9">
    <source>
        <dbReference type="Proteomes" id="UP001620597"/>
    </source>
</evidence>
<comment type="catalytic activity">
    <reaction evidence="5">
        <text>uridine(32) in tRNA + S-adenosyl-L-methionine = 2'-O-methyluridine(32) in tRNA + S-adenosyl-L-homocysteine + H(+)</text>
        <dbReference type="Rhea" id="RHEA:42936"/>
        <dbReference type="Rhea" id="RHEA-COMP:10107"/>
        <dbReference type="Rhea" id="RHEA-COMP:10290"/>
        <dbReference type="ChEBI" id="CHEBI:15378"/>
        <dbReference type="ChEBI" id="CHEBI:57856"/>
        <dbReference type="ChEBI" id="CHEBI:59789"/>
        <dbReference type="ChEBI" id="CHEBI:65315"/>
        <dbReference type="ChEBI" id="CHEBI:74478"/>
        <dbReference type="EC" id="2.1.1.200"/>
    </reaction>
</comment>
<comment type="similarity">
    <text evidence="1">Belongs to the class IV-like SAM-binding methyltransferase superfamily. RNA methyltransferase TrmH family.</text>
</comment>
<dbReference type="PANTHER" id="PTHR42786">
    <property type="entry name" value="TRNA/RRNA METHYLTRANSFERASE"/>
    <property type="match status" value="1"/>
</dbReference>
<evidence type="ECO:0000313" key="8">
    <source>
        <dbReference type="EMBL" id="MFK4753470.1"/>
    </source>
</evidence>
<name>A0ABW8NKG0_9GAMM</name>
<keyword evidence="2 5" id="KW-0489">Methyltransferase</keyword>
<dbReference type="Pfam" id="PF00588">
    <property type="entry name" value="SpoU_methylase"/>
    <property type="match status" value="1"/>
</dbReference>
<dbReference type="GO" id="GO:0008168">
    <property type="term" value="F:methyltransferase activity"/>
    <property type="evidence" value="ECO:0007669"/>
    <property type="project" value="UniProtKB-KW"/>
</dbReference>
<reference evidence="8 9" key="1">
    <citation type="submission" date="2024-03" db="EMBL/GenBank/DDBJ databases">
        <title>High-quality draft genome sequence of Oceanobacter sp. wDCs-4.</title>
        <authorList>
            <person name="Dong C."/>
        </authorList>
    </citation>
    <scope>NUCLEOTIDE SEQUENCE [LARGE SCALE GENOMIC DNA]</scope>
    <source>
        <strain evidence="9">wDCs-4</strain>
    </source>
</reference>
<comment type="subunit">
    <text evidence="5">Homodimer.</text>
</comment>
<evidence type="ECO:0000259" key="7">
    <source>
        <dbReference type="Pfam" id="PF00588"/>
    </source>
</evidence>
<dbReference type="RefSeq" id="WP_416206504.1">
    <property type="nucleotide sequence ID" value="NZ_JBBKTX010000016.1"/>
</dbReference>
<keyword evidence="3" id="KW-0808">Transferase</keyword>
<dbReference type="EC" id="2.1.1.200" evidence="5"/>
<proteinExistence type="inferred from homology"/>
<dbReference type="CDD" id="cd18093">
    <property type="entry name" value="SpoU-like_TrmJ"/>
    <property type="match status" value="1"/>
</dbReference>
<protein>
    <recommendedName>
        <fullName evidence="5">tRNA (cytidine/uridine-2'-O-)-methyltransferase TrmJ</fullName>
        <ecNumber evidence="5">2.1.1.200</ecNumber>
    </recommendedName>
    <alternativeName>
        <fullName evidence="5">tRNA (cytidine(32)/uridine(32)-2'-O)-methyltransferase</fullName>
    </alternativeName>
    <alternativeName>
        <fullName evidence="5">tRNA Cm32/Um32 methyltransferase</fullName>
    </alternativeName>
</protein>
<evidence type="ECO:0000256" key="4">
    <source>
        <dbReference type="ARBA" id="ARBA00022691"/>
    </source>
</evidence>
<dbReference type="Gene3D" id="3.40.1280.10">
    <property type="match status" value="1"/>
</dbReference>
<organism evidence="8 9">
    <name type="scientific">Oceanobacter antarcticus</name>
    <dbReference type="NCBI Taxonomy" id="3133425"/>
    <lineage>
        <taxon>Bacteria</taxon>
        <taxon>Pseudomonadati</taxon>
        <taxon>Pseudomonadota</taxon>
        <taxon>Gammaproteobacteria</taxon>
        <taxon>Oceanospirillales</taxon>
        <taxon>Oceanospirillaceae</taxon>
        <taxon>Oceanobacter</taxon>
    </lineage>
</organism>
<sequence length="297" mass="32341">MISDAGDHYPLLDAIDIVMVNTTHSGNIGAAARAMKNMGLGQLILVDPIATVNDEALARSSRADDILQRVRIVPTLEEAVANASLVVGTSARSRHIPWPLMTPRQAASSVCNVAATGARAALVFGRESRGLTNEELHLCHAHVHIPTVESFSSLNVAQAIQVLCYEMRLAAMDAAVAGVGTEAVMGQRWGVEWDHPPATHQELNGMILHLEQTLVDIGFLDPNTPKQLMTRLRRLYQRAEPDKMEINMVRGMLAAVQQLVVRSRGQQPQQPSLQQPSQQPDDQSLMGDAFQGNRSDV</sequence>